<accession>A0ABR9DT32</accession>
<keyword evidence="2" id="KW-1185">Reference proteome</keyword>
<evidence type="ECO:0000313" key="1">
    <source>
        <dbReference type="EMBL" id="MBD9700183.1"/>
    </source>
</evidence>
<comment type="caution">
    <text evidence="1">The sequence shown here is derived from an EMBL/GenBank/DDBJ whole genome shotgun (WGS) entry which is preliminary data.</text>
</comment>
<dbReference type="Proteomes" id="UP000642107">
    <property type="component" value="Unassembled WGS sequence"/>
</dbReference>
<name>A0ABR9DT32_9MICO</name>
<gene>
    <name evidence="1" type="ORF">IGS67_11900</name>
</gene>
<dbReference type="EMBL" id="JACZDF010000007">
    <property type="protein sequence ID" value="MBD9700183.1"/>
    <property type="molecule type" value="Genomic_DNA"/>
</dbReference>
<organism evidence="1 2">
    <name type="scientific">Flavimobilis rhizosphaerae</name>
    <dbReference type="NCBI Taxonomy" id="2775421"/>
    <lineage>
        <taxon>Bacteria</taxon>
        <taxon>Bacillati</taxon>
        <taxon>Actinomycetota</taxon>
        <taxon>Actinomycetes</taxon>
        <taxon>Micrococcales</taxon>
        <taxon>Jonesiaceae</taxon>
        <taxon>Flavimobilis</taxon>
    </lineage>
</organism>
<protein>
    <submittedName>
        <fullName evidence="1">Uncharacterized protein</fullName>
    </submittedName>
</protein>
<evidence type="ECO:0000313" key="2">
    <source>
        <dbReference type="Proteomes" id="UP000642107"/>
    </source>
</evidence>
<reference evidence="1 2" key="1">
    <citation type="submission" date="2020-09" db="EMBL/GenBank/DDBJ databases">
        <title>Flavimobilis rhizosphaerae sp. nov., isolated from rhizosphere soil of Spartina alterniflora.</title>
        <authorList>
            <person name="Hanqin C."/>
        </authorList>
    </citation>
    <scope>NUCLEOTIDE SEQUENCE [LARGE SCALE GENOMIC DNA]</scope>
    <source>
        <strain evidence="1 2">GY 10621</strain>
    </source>
</reference>
<sequence>MDRQCTATSKRSGERCKKWAIKGAKTCLAHGSGSKKARAAAARRVEEEKAARQAQKAVEMLGIQRDISPSEALLEEVRWTAGHVDWLRDRVKEFVRQQLVWGKTKEKSGVLDADGYPASEVTEASVPSVWYTLYEKERAHLVAVCSAALRAGVEERRVRLAEAQGEQVAAVIRAILDDLGLTIEQQQKVATVVPARLRLLASGGA</sequence>
<proteinExistence type="predicted"/>